<evidence type="ECO:0000256" key="1">
    <source>
        <dbReference type="ARBA" id="ARBA00006484"/>
    </source>
</evidence>
<dbReference type="Proteomes" id="UP001218218">
    <property type="component" value="Unassembled WGS sequence"/>
</dbReference>
<dbReference type="EMBL" id="JARIHO010000001">
    <property type="protein sequence ID" value="KAJ7367462.1"/>
    <property type="molecule type" value="Genomic_DNA"/>
</dbReference>
<feature type="chain" id="PRO_5041917019" description="Apple domain-containing protein" evidence="3">
    <location>
        <begin position="48"/>
        <end position="342"/>
    </location>
</feature>
<evidence type="ECO:0000259" key="4">
    <source>
        <dbReference type="Pfam" id="PF14295"/>
    </source>
</evidence>
<dbReference type="Pfam" id="PF14295">
    <property type="entry name" value="PAN_4"/>
    <property type="match status" value="1"/>
</dbReference>
<feature type="domain" description="Apple" evidence="4">
    <location>
        <begin position="61"/>
        <end position="110"/>
    </location>
</feature>
<protein>
    <recommendedName>
        <fullName evidence="4">Apple domain-containing protein</fullName>
    </recommendedName>
</protein>
<dbReference type="Gene3D" id="3.40.50.720">
    <property type="entry name" value="NAD(P)-binding Rossmann-like Domain"/>
    <property type="match status" value="1"/>
</dbReference>
<name>A0AAD7F3G8_9AGAR</name>
<gene>
    <name evidence="5" type="ORF">DFH08DRAFT_1070373</name>
</gene>
<dbReference type="SUPFAM" id="SSF51735">
    <property type="entry name" value="NAD(P)-binding Rossmann-fold domains"/>
    <property type="match status" value="1"/>
</dbReference>
<keyword evidence="3" id="KW-0732">Signal</keyword>
<evidence type="ECO:0000313" key="6">
    <source>
        <dbReference type="Proteomes" id="UP001218218"/>
    </source>
</evidence>
<dbReference type="InterPro" id="IPR003609">
    <property type="entry name" value="Pan_app"/>
</dbReference>
<reference evidence="5" key="1">
    <citation type="submission" date="2023-03" db="EMBL/GenBank/DDBJ databases">
        <title>Massive genome expansion in bonnet fungi (Mycena s.s.) driven by repeated elements and novel gene families across ecological guilds.</title>
        <authorList>
            <consortium name="Lawrence Berkeley National Laboratory"/>
            <person name="Harder C.B."/>
            <person name="Miyauchi S."/>
            <person name="Viragh M."/>
            <person name="Kuo A."/>
            <person name="Thoen E."/>
            <person name="Andreopoulos B."/>
            <person name="Lu D."/>
            <person name="Skrede I."/>
            <person name="Drula E."/>
            <person name="Henrissat B."/>
            <person name="Morin E."/>
            <person name="Kohler A."/>
            <person name="Barry K."/>
            <person name="LaButti K."/>
            <person name="Morin E."/>
            <person name="Salamov A."/>
            <person name="Lipzen A."/>
            <person name="Mereny Z."/>
            <person name="Hegedus B."/>
            <person name="Baldrian P."/>
            <person name="Stursova M."/>
            <person name="Weitz H."/>
            <person name="Taylor A."/>
            <person name="Grigoriev I.V."/>
            <person name="Nagy L.G."/>
            <person name="Martin F."/>
            <person name="Kauserud H."/>
        </authorList>
    </citation>
    <scope>NUCLEOTIDE SEQUENCE</scope>
    <source>
        <strain evidence="5">CBHHK002</strain>
    </source>
</reference>
<keyword evidence="2" id="KW-0560">Oxidoreductase</keyword>
<dbReference type="PANTHER" id="PTHR24320">
    <property type="entry name" value="RETINOL DEHYDROGENASE"/>
    <property type="match status" value="1"/>
</dbReference>
<comment type="similarity">
    <text evidence="1">Belongs to the short-chain dehydrogenases/reductases (SDR) family.</text>
</comment>
<dbReference type="GO" id="GO:0016491">
    <property type="term" value="F:oxidoreductase activity"/>
    <property type="evidence" value="ECO:0007669"/>
    <property type="project" value="UniProtKB-KW"/>
</dbReference>
<evidence type="ECO:0000256" key="2">
    <source>
        <dbReference type="ARBA" id="ARBA00023002"/>
    </source>
</evidence>
<evidence type="ECO:0000256" key="3">
    <source>
        <dbReference type="SAM" id="SignalP"/>
    </source>
</evidence>
<organism evidence="5 6">
    <name type="scientific">Mycena albidolilacea</name>
    <dbReference type="NCBI Taxonomy" id="1033008"/>
    <lineage>
        <taxon>Eukaryota</taxon>
        <taxon>Fungi</taxon>
        <taxon>Dikarya</taxon>
        <taxon>Basidiomycota</taxon>
        <taxon>Agaricomycotina</taxon>
        <taxon>Agaricomycetes</taxon>
        <taxon>Agaricomycetidae</taxon>
        <taxon>Agaricales</taxon>
        <taxon>Marasmiineae</taxon>
        <taxon>Mycenaceae</taxon>
        <taxon>Mycena</taxon>
    </lineage>
</organism>
<dbReference type="AlphaFoldDB" id="A0AAD7F3G8"/>
<evidence type="ECO:0000313" key="5">
    <source>
        <dbReference type="EMBL" id="KAJ7367462.1"/>
    </source>
</evidence>
<proteinExistence type="inferred from homology"/>
<comment type="caution">
    <text evidence="5">The sequence shown here is derived from an EMBL/GenBank/DDBJ whole genome shotgun (WGS) entry which is preliminary data.</text>
</comment>
<dbReference type="PANTHER" id="PTHR24320:SF283">
    <property type="entry name" value="RETINOL DEHYDROGENASE 11"/>
    <property type="match status" value="1"/>
</dbReference>
<feature type="signal peptide" evidence="3">
    <location>
        <begin position="1"/>
        <end position="47"/>
    </location>
</feature>
<keyword evidence="6" id="KW-1185">Reference proteome</keyword>
<dbReference type="InterPro" id="IPR036291">
    <property type="entry name" value="NAD(P)-bd_dom_sf"/>
</dbReference>
<sequence length="342" mass="36256">MATFYGSKIRPLRDYRPNPNPTSTSWNILTLLATLFASLSVAATVKAAPGAHDVGTVFSVYPGWDMDNGGSGTIFNVTERACVQSCGASSTCVAYAYVPFADPTPFCVLKNAIDLNTFKIQSFDVSVGLLGACGTCVTVAYTTAHDWHAPTDHVGPFLFTKLLAKKLIAAKSSNYTPRVVLVASAAHAFGGGVDFAAIEHPDAKGYDSGKAYFSAKSANILTAFELSKRSKGAINAYSLHPGVIFTNINQKEDAIPGMQALGILGPDGLPNKEKFADWKTIPQGAATTVAAAFDPRISDTPGSYLDDSKVANEAVVAHSSDPANSEKLWTVTERIIGEKFVF</sequence>
<accession>A0AAD7F3G8</accession>